<accession>A0A160V7T2</accession>
<dbReference type="PANTHER" id="PTHR43312">
    <property type="entry name" value="D-THREO-ALDOSE 1-DEHYDROGENASE"/>
    <property type="match status" value="1"/>
</dbReference>
<dbReference type="PANTHER" id="PTHR43312:SF1">
    <property type="entry name" value="NADP-DEPENDENT OXIDOREDUCTASE DOMAIN-CONTAINING PROTEIN"/>
    <property type="match status" value="1"/>
</dbReference>
<dbReference type="Pfam" id="PF00248">
    <property type="entry name" value="Aldo_ket_red"/>
    <property type="match status" value="1"/>
</dbReference>
<dbReference type="InterPro" id="IPR036812">
    <property type="entry name" value="NAD(P)_OxRdtase_dom_sf"/>
</dbReference>
<dbReference type="EMBL" id="FAXA01000128">
    <property type="protein sequence ID" value="CUV01748.1"/>
    <property type="molecule type" value="Genomic_DNA"/>
</dbReference>
<protein>
    <submittedName>
        <fullName evidence="2">General stress protein 69</fullName>
    </submittedName>
</protein>
<evidence type="ECO:0000259" key="1">
    <source>
        <dbReference type="Pfam" id="PF00248"/>
    </source>
</evidence>
<proteinExistence type="predicted"/>
<dbReference type="CDD" id="cd19086">
    <property type="entry name" value="AKR_AKR11C1"/>
    <property type="match status" value="1"/>
</dbReference>
<dbReference type="InterPro" id="IPR053135">
    <property type="entry name" value="AKR2_Oxidoreductase"/>
</dbReference>
<name>A0A160V7T2_9ZZZZ</name>
<gene>
    <name evidence="2" type="ORF">MGWOODY_Clf1629</name>
</gene>
<dbReference type="InterPro" id="IPR023210">
    <property type="entry name" value="NADP_OxRdtase_dom"/>
</dbReference>
<reference evidence="2" key="1">
    <citation type="submission" date="2015-10" db="EMBL/GenBank/DDBJ databases">
        <authorList>
            <person name="Gilbert D.G."/>
        </authorList>
    </citation>
    <scope>NUCLEOTIDE SEQUENCE</scope>
</reference>
<evidence type="ECO:0000313" key="2">
    <source>
        <dbReference type="EMBL" id="CUV01748.1"/>
    </source>
</evidence>
<feature type="domain" description="NADP-dependent oxidoreductase" evidence="1">
    <location>
        <begin position="16"/>
        <end position="319"/>
    </location>
</feature>
<dbReference type="SUPFAM" id="SSF51430">
    <property type="entry name" value="NAD(P)-linked oxidoreductase"/>
    <property type="match status" value="1"/>
</dbReference>
<dbReference type="Gene3D" id="3.20.20.100">
    <property type="entry name" value="NADP-dependent oxidoreductase domain"/>
    <property type="match status" value="1"/>
</dbReference>
<organism evidence="2">
    <name type="scientific">hydrothermal vent metagenome</name>
    <dbReference type="NCBI Taxonomy" id="652676"/>
    <lineage>
        <taxon>unclassified sequences</taxon>
        <taxon>metagenomes</taxon>
        <taxon>ecological metagenomes</taxon>
    </lineage>
</organism>
<dbReference type="AlphaFoldDB" id="A0A160V7T2"/>
<sequence>MKFRKLPRTDLVLSEVGFGVWTVATNWWGKIEDADKAALLENAVEEGINFFDTADTYGDGFGEEILATVLGHKRNDIVIATKFGYDIYDPTPRDGHKERAQKFDKEFVKYACEQSLRRLGTDYIDLYQAHNIKLADLEHDELFETLEQLQFEGKIRHYGVALGPDIGWVEEGEYTLTQRQVASAQVIYSIMEQDPAKHFMTLAEENEVGLLSRVPHASNTLTGEFDDGLPTFDADDHRAHRKNEWLEEAMKKVARVRFLVQEDTRTMAQSAIQFVLKQPSIISVLPNFTDLSELKEYTSALETPEISDEEQAKLDELWEHGFDVSEPEPQFREI</sequence>